<dbReference type="EMBL" id="CAXAMM010001514">
    <property type="protein sequence ID" value="CAK8992236.1"/>
    <property type="molecule type" value="Genomic_DNA"/>
</dbReference>
<dbReference type="Proteomes" id="UP001642464">
    <property type="component" value="Unassembled WGS sequence"/>
</dbReference>
<feature type="region of interest" description="Disordered" evidence="1">
    <location>
        <begin position="348"/>
        <end position="399"/>
    </location>
</feature>
<feature type="region of interest" description="Disordered" evidence="1">
    <location>
        <begin position="316"/>
        <end position="335"/>
    </location>
</feature>
<feature type="compositionally biased region" description="Basic and acidic residues" evidence="1">
    <location>
        <begin position="84"/>
        <end position="93"/>
    </location>
</feature>
<organism evidence="2 3">
    <name type="scientific">Durusdinium trenchii</name>
    <dbReference type="NCBI Taxonomy" id="1381693"/>
    <lineage>
        <taxon>Eukaryota</taxon>
        <taxon>Sar</taxon>
        <taxon>Alveolata</taxon>
        <taxon>Dinophyceae</taxon>
        <taxon>Suessiales</taxon>
        <taxon>Symbiodiniaceae</taxon>
        <taxon>Durusdinium</taxon>
    </lineage>
</organism>
<protein>
    <submittedName>
        <fullName evidence="2">Pentatricopeptide repeat-containing protein</fullName>
    </submittedName>
</protein>
<comment type="caution">
    <text evidence="2">The sequence shown here is derived from an EMBL/GenBank/DDBJ whole genome shotgun (WGS) entry which is preliminary data.</text>
</comment>
<evidence type="ECO:0000313" key="2">
    <source>
        <dbReference type="EMBL" id="CAK8992236.1"/>
    </source>
</evidence>
<evidence type="ECO:0000313" key="3">
    <source>
        <dbReference type="Proteomes" id="UP001642464"/>
    </source>
</evidence>
<accession>A0ABP0HPU2</accession>
<keyword evidence="3" id="KW-1185">Reference proteome</keyword>
<gene>
    <name evidence="2" type="ORF">SCF082_LOCUS3008</name>
</gene>
<proteinExistence type="predicted"/>
<feature type="compositionally biased region" description="Acidic residues" evidence="1">
    <location>
        <begin position="94"/>
        <end position="121"/>
    </location>
</feature>
<feature type="region of interest" description="Disordered" evidence="1">
    <location>
        <begin position="63"/>
        <end position="123"/>
    </location>
</feature>
<sequence length="468" mass="52027">MAAAMAETSRPRPWRPWRWLLLAAVSSGRLFLGGFQLHSRSSERRSPYLRAQGHSDRVFADLFGDEDEPEDGSGATSRPTPDFRQSEGPRRLEEEDLQFDPAEWDDLEVDTEDEEEEEELPASEAELMEAVQVSDAEVDEFLAEFNAKPIVHKEPGTVPLDPFEKDASAELDTFKEIRSGQRMDLYGRGLAASQMVVTLRDRIRMLQDHEPLDALEELELLVKSCQEDLCQSVANARRALLACGGKICLDGGMGQVGGDEHPALKIPGIKIDERGDVPSVTWASVEKISAVEKTSQPSLTPWVDQELPLHSQDMEAFQRSHETSDYPFTSDTGDVPEAQAICNSIQSLRLPPQSPTSSSHGSNLPPMAPENTGRTTKDRRSSKSSTAHDPSSVHYMPSEMRVSGHMRREKLDTVIGIVVLLNSLTMAMELECEGQVAGERVGMPELLQCHHHISFYIAEHVFTIIFVL</sequence>
<name>A0ABP0HPU2_9DINO</name>
<reference evidence="2 3" key="1">
    <citation type="submission" date="2024-02" db="EMBL/GenBank/DDBJ databases">
        <authorList>
            <person name="Chen Y."/>
            <person name="Shah S."/>
            <person name="Dougan E. K."/>
            <person name="Thang M."/>
            <person name="Chan C."/>
        </authorList>
    </citation>
    <scope>NUCLEOTIDE SEQUENCE [LARGE SCALE GENOMIC DNA]</scope>
</reference>
<feature type="non-terminal residue" evidence="2">
    <location>
        <position position="468"/>
    </location>
</feature>
<evidence type="ECO:0000256" key="1">
    <source>
        <dbReference type="SAM" id="MobiDB-lite"/>
    </source>
</evidence>